<dbReference type="AlphaFoldDB" id="A0A9W6SMK5"/>
<reference evidence="1" key="1">
    <citation type="submission" date="2023-03" db="EMBL/GenBank/DDBJ databases">
        <title>Actinorhabdospora filicis NBRC 111898.</title>
        <authorList>
            <person name="Ichikawa N."/>
            <person name="Sato H."/>
            <person name="Tonouchi N."/>
        </authorList>
    </citation>
    <scope>NUCLEOTIDE SEQUENCE</scope>
    <source>
        <strain evidence="1">NBRC 111898</strain>
    </source>
</reference>
<protein>
    <submittedName>
        <fullName evidence="1">Uncharacterized protein</fullName>
    </submittedName>
</protein>
<sequence>MWQAARMSTLPHLDNSWMFDLVSDDPRLRGAALARHEVASDEYSEQWQRAHELDALIWTLRDDDREVPPGLLAESDQVGRALREAGDGTLCGLVDRFAYGDADESAALAPYAVLFLTLENRYPETWDTELAAGSPWHLKKRVLDRFVRDGVPVGSRDMATEAVIDAAYRLHRCEDRRYPLLARHLDSVALREELAEAYDNEDVIVAARAGYLLWALENPAAPVTLRSWRDWIVEDLTESLTT</sequence>
<organism evidence="1 2">
    <name type="scientific">Actinorhabdospora filicis</name>
    <dbReference type="NCBI Taxonomy" id="1785913"/>
    <lineage>
        <taxon>Bacteria</taxon>
        <taxon>Bacillati</taxon>
        <taxon>Actinomycetota</taxon>
        <taxon>Actinomycetes</taxon>
        <taxon>Micromonosporales</taxon>
        <taxon>Micromonosporaceae</taxon>
        <taxon>Actinorhabdospora</taxon>
    </lineage>
</organism>
<evidence type="ECO:0000313" key="1">
    <source>
        <dbReference type="EMBL" id="GLZ79694.1"/>
    </source>
</evidence>
<keyword evidence="2" id="KW-1185">Reference proteome</keyword>
<dbReference type="Proteomes" id="UP001165079">
    <property type="component" value="Unassembled WGS sequence"/>
</dbReference>
<dbReference type="EMBL" id="BSTX01000003">
    <property type="protein sequence ID" value="GLZ79694.1"/>
    <property type="molecule type" value="Genomic_DNA"/>
</dbReference>
<evidence type="ECO:0000313" key="2">
    <source>
        <dbReference type="Proteomes" id="UP001165079"/>
    </source>
</evidence>
<proteinExistence type="predicted"/>
<gene>
    <name evidence="1" type="ORF">Afil01_45010</name>
</gene>
<accession>A0A9W6SMK5</accession>
<comment type="caution">
    <text evidence="1">The sequence shown here is derived from an EMBL/GenBank/DDBJ whole genome shotgun (WGS) entry which is preliminary data.</text>
</comment>
<name>A0A9W6SMK5_9ACTN</name>